<name>A0A8E2F2R6_9PEZI</name>
<feature type="compositionally biased region" description="Basic residues" evidence="1">
    <location>
        <begin position="104"/>
        <end position="113"/>
    </location>
</feature>
<accession>A0A8E2F2R6</accession>
<reference evidence="3 4" key="1">
    <citation type="journal article" date="2016" name="Nat. Commun.">
        <title>Ectomycorrhizal ecology is imprinted in the genome of the dominant symbiotic fungus Cenococcum geophilum.</title>
        <authorList>
            <consortium name="DOE Joint Genome Institute"/>
            <person name="Peter M."/>
            <person name="Kohler A."/>
            <person name="Ohm R.A."/>
            <person name="Kuo A."/>
            <person name="Krutzmann J."/>
            <person name="Morin E."/>
            <person name="Arend M."/>
            <person name="Barry K.W."/>
            <person name="Binder M."/>
            <person name="Choi C."/>
            <person name="Clum A."/>
            <person name="Copeland A."/>
            <person name="Grisel N."/>
            <person name="Haridas S."/>
            <person name="Kipfer T."/>
            <person name="LaButti K."/>
            <person name="Lindquist E."/>
            <person name="Lipzen A."/>
            <person name="Maire R."/>
            <person name="Meier B."/>
            <person name="Mihaltcheva S."/>
            <person name="Molinier V."/>
            <person name="Murat C."/>
            <person name="Poggeler S."/>
            <person name="Quandt C.A."/>
            <person name="Sperisen C."/>
            <person name="Tritt A."/>
            <person name="Tisserant E."/>
            <person name="Crous P.W."/>
            <person name="Henrissat B."/>
            <person name="Nehls U."/>
            <person name="Egli S."/>
            <person name="Spatafora J.W."/>
            <person name="Grigoriev I.V."/>
            <person name="Martin F.M."/>
        </authorList>
    </citation>
    <scope>NUCLEOTIDE SEQUENCE [LARGE SCALE GENOMIC DNA]</scope>
    <source>
        <strain evidence="3 4">CBS 207.34</strain>
    </source>
</reference>
<feature type="region of interest" description="Disordered" evidence="1">
    <location>
        <begin position="90"/>
        <end position="113"/>
    </location>
</feature>
<dbReference type="Proteomes" id="UP000250140">
    <property type="component" value="Unassembled WGS sequence"/>
</dbReference>
<dbReference type="EMBL" id="KV749483">
    <property type="protein sequence ID" value="OCL09218.1"/>
    <property type="molecule type" value="Genomic_DNA"/>
</dbReference>
<organism evidence="3 4">
    <name type="scientific">Glonium stellatum</name>
    <dbReference type="NCBI Taxonomy" id="574774"/>
    <lineage>
        <taxon>Eukaryota</taxon>
        <taxon>Fungi</taxon>
        <taxon>Dikarya</taxon>
        <taxon>Ascomycota</taxon>
        <taxon>Pezizomycotina</taxon>
        <taxon>Dothideomycetes</taxon>
        <taxon>Pleosporomycetidae</taxon>
        <taxon>Gloniales</taxon>
        <taxon>Gloniaceae</taxon>
        <taxon>Glonium</taxon>
    </lineage>
</organism>
<evidence type="ECO:0000313" key="4">
    <source>
        <dbReference type="Proteomes" id="UP000250140"/>
    </source>
</evidence>
<keyword evidence="4" id="KW-1185">Reference proteome</keyword>
<feature type="chain" id="PRO_5034807406" evidence="2">
    <location>
        <begin position="19"/>
        <end position="113"/>
    </location>
</feature>
<proteinExistence type="predicted"/>
<evidence type="ECO:0000256" key="2">
    <source>
        <dbReference type="SAM" id="SignalP"/>
    </source>
</evidence>
<gene>
    <name evidence="3" type="ORF">AOQ84DRAFT_26691</name>
</gene>
<keyword evidence="2" id="KW-0732">Signal</keyword>
<evidence type="ECO:0000313" key="3">
    <source>
        <dbReference type="EMBL" id="OCL09218.1"/>
    </source>
</evidence>
<protein>
    <submittedName>
        <fullName evidence="3">Uncharacterized protein</fullName>
    </submittedName>
</protein>
<sequence length="113" mass="12510">MRIPALALILALATPILALPVIDFFPKDKYYIVCPKDHNVRFCGVPTGAYNCASSSLSPVHVFPYSASPYTRTYHIPSLPSLIPSPHSPFHASLIQPSTPATKNHQRRFPRGR</sequence>
<dbReference type="AlphaFoldDB" id="A0A8E2F2R6"/>
<feature type="signal peptide" evidence="2">
    <location>
        <begin position="1"/>
        <end position="18"/>
    </location>
</feature>
<evidence type="ECO:0000256" key="1">
    <source>
        <dbReference type="SAM" id="MobiDB-lite"/>
    </source>
</evidence>